<dbReference type="eggNOG" id="KOG0017">
    <property type="taxonomic scope" value="Eukaryota"/>
</dbReference>
<organism evidence="4 5">
    <name type="scientific">Daphnia pulex</name>
    <name type="common">Water flea</name>
    <dbReference type="NCBI Taxonomy" id="6669"/>
    <lineage>
        <taxon>Eukaryota</taxon>
        <taxon>Metazoa</taxon>
        <taxon>Ecdysozoa</taxon>
        <taxon>Arthropoda</taxon>
        <taxon>Crustacea</taxon>
        <taxon>Branchiopoda</taxon>
        <taxon>Diplostraca</taxon>
        <taxon>Cladocera</taxon>
        <taxon>Anomopoda</taxon>
        <taxon>Daphniidae</taxon>
        <taxon>Daphnia</taxon>
    </lineage>
</organism>
<name>E9HX81_DAPPU</name>
<sequence>MAPKERREIENGRKINTWIERDAMAAGLIYGSLEPEYQTSVGGSVDAADMWKRLNQEHAQVAAANSNQLTAKFFQYIMNPEHSVSAHINTIQQMADELSNVGAPVSDEQIEDRILSTLPPSFHGARAAWETLPSGEHRNLIRLTARMVLEETRNKALPGGGVNPADVAFFASHPSKIQKSTDENTETAFAAHGDYRGGYRGRGYRGRGYRENGGERGSGGYRGYGRGEGHRSNGGHRGDYQGGRGYHQGSKPPFGPYDCYECGKPGHLARNCYNKKQGEQRNARQVKFDNNRKSTEVEETTTSIIQHPTCFHHTLTQDPGKYMELVPSSWMY</sequence>
<dbReference type="InterPro" id="IPR036875">
    <property type="entry name" value="Znf_CCHC_sf"/>
</dbReference>
<dbReference type="SUPFAM" id="SSF57756">
    <property type="entry name" value="Retrovirus zinc finger-like domains"/>
    <property type="match status" value="1"/>
</dbReference>
<dbReference type="PANTHER" id="PTHR47481">
    <property type="match status" value="1"/>
</dbReference>
<proteinExistence type="predicted"/>
<dbReference type="STRING" id="6669.E9HX81"/>
<feature type="domain" description="CCHC-type" evidence="3">
    <location>
        <begin position="259"/>
        <end position="272"/>
    </location>
</feature>
<dbReference type="OrthoDB" id="97058at2759"/>
<dbReference type="PhylomeDB" id="E9HX81"/>
<dbReference type="PANTHER" id="PTHR47481:SF31">
    <property type="entry name" value="OS01G0873500 PROTEIN"/>
    <property type="match status" value="1"/>
</dbReference>
<evidence type="ECO:0000256" key="2">
    <source>
        <dbReference type="SAM" id="MobiDB-lite"/>
    </source>
</evidence>
<feature type="region of interest" description="Disordered" evidence="2">
    <location>
        <begin position="205"/>
        <end position="247"/>
    </location>
</feature>
<dbReference type="KEGG" id="dpx:DAPPUDRAFT_268063"/>
<dbReference type="SMART" id="SM00343">
    <property type="entry name" value="ZnF_C2HC"/>
    <property type="match status" value="1"/>
</dbReference>
<dbReference type="Pfam" id="PF14223">
    <property type="entry name" value="Retrotran_gag_2"/>
    <property type="match status" value="1"/>
</dbReference>
<dbReference type="HOGENOM" id="CLU_837478_0_0_1"/>
<evidence type="ECO:0000259" key="3">
    <source>
        <dbReference type="PROSITE" id="PS50158"/>
    </source>
</evidence>
<reference evidence="4 5" key="1">
    <citation type="journal article" date="2011" name="Science">
        <title>The ecoresponsive genome of Daphnia pulex.</title>
        <authorList>
            <person name="Colbourne J.K."/>
            <person name="Pfrender M.E."/>
            <person name="Gilbert D."/>
            <person name="Thomas W.K."/>
            <person name="Tucker A."/>
            <person name="Oakley T.H."/>
            <person name="Tokishita S."/>
            <person name="Aerts A."/>
            <person name="Arnold G.J."/>
            <person name="Basu M.K."/>
            <person name="Bauer D.J."/>
            <person name="Caceres C.E."/>
            <person name="Carmel L."/>
            <person name="Casola C."/>
            <person name="Choi J.H."/>
            <person name="Detter J.C."/>
            <person name="Dong Q."/>
            <person name="Dusheyko S."/>
            <person name="Eads B.D."/>
            <person name="Frohlich T."/>
            <person name="Geiler-Samerotte K.A."/>
            <person name="Gerlach D."/>
            <person name="Hatcher P."/>
            <person name="Jogdeo S."/>
            <person name="Krijgsveld J."/>
            <person name="Kriventseva E.V."/>
            <person name="Kultz D."/>
            <person name="Laforsch C."/>
            <person name="Lindquist E."/>
            <person name="Lopez J."/>
            <person name="Manak J.R."/>
            <person name="Muller J."/>
            <person name="Pangilinan J."/>
            <person name="Patwardhan R.P."/>
            <person name="Pitluck S."/>
            <person name="Pritham E.J."/>
            <person name="Rechtsteiner A."/>
            <person name="Rho M."/>
            <person name="Rogozin I.B."/>
            <person name="Sakarya O."/>
            <person name="Salamov A."/>
            <person name="Schaack S."/>
            <person name="Shapiro H."/>
            <person name="Shiga Y."/>
            <person name="Skalitzky C."/>
            <person name="Smith Z."/>
            <person name="Souvorov A."/>
            <person name="Sung W."/>
            <person name="Tang Z."/>
            <person name="Tsuchiya D."/>
            <person name="Tu H."/>
            <person name="Vos H."/>
            <person name="Wang M."/>
            <person name="Wolf Y.I."/>
            <person name="Yamagata H."/>
            <person name="Yamada T."/>
            <person name="Ye Y."/>
            <person name="Shaw J.R."/>
            <person name="Andrews J."/>
            <person name="Crease T.J."/>
            <person name="Tang H."/>
            <person name="Lucas S.M."/>
            <person name="Robertson H.M."/>
            <person name="Bork P."/>
            <person name="Koonin E.V."/>
            <person name="Zdobnov E.M."/>
            <person name="Grigoriev I.V."/>
            <person name="Lynch M."/>
            <person name="Boore J.L."/>
        </authorList>
    </citation>
    <scope>NUCLEOTIDE SEQUENCE [LARGE SCALE GENOMIC DNA]</scope>
</reference>
<accession>E9HX81</accession>
<evidence type="ECO:0000313" key="5">
    <source>
        <dbReference type="Proteomes" id="UP000000305"/>
    </source>
</evidence>
<dbReference type="PROSITE" id="PS50158">
    <property type="entry name" value="ZF_CCHC"/>
    <property type="match status" value="1"/>
</dbReference>
<dbReference type="EMBL" id="GL733015">
    <property type="protein sequence ID" value="EFX63649.1"/>
    <property type="molecule type" value="Genomic_DNA"/>
</dbReference>
<dbReference type="Gene3D" id="4.10.60.10">
    <property type="entry name" value="Zinc finger, CCHC-type"/>
    <property type="match status" value="1"/>
</dbReference>
<protein>
    <recommendedName>
        <fullName evidence="3">CCHC-type domain-containing protein</fullName>
    </recommendedName>
</protein>
<feature type="compositionally biased region" description="Basic and acidic residues" evidence="2">
    <location>
        <begin position="225"/>
        <end position="239"/>
    </location>
</feature>
<dbReference type="Proteomes" id="UP000000305">
    <property type="component" value="Unassembled WGS sequence"/>
</dbReference>
<dbReference type="GO" id="GO:0008270">
    <property type="term" value="F:zinc ion binding"/>
    <property type="evidence" value="ECO:0007669"/>
    <property type="project" value="UniProtKB-KW"/>
</dbReference>
<keyword evidence="1" id="KW-0863">Zinc-finger</keyword>
<keyword evidence="1" id="KW-0862">Zinc</keyword>
<feature type="compositionally biased region" description="Gly residues" evidence="2">
    <location>
        <begin position="215"/>
        <end position="224"/>
    </location>
</feature>
<dbReference type="GO" id="GO:0003676">
    <property type="term" value="F:nucleic acid binding"/>
    <property type="evidence" value="ECO:0007669"/>
    <property type="project" value="InterPro"/>
</dbReference>
<dbReference type="AlphaFoldDB" id="E9HX81"/>
<evidence type="ECO:0000256" key="1">
    <source>
        <dbReference type="PROSITE-ProRule" id="PRU00047"/>
    </source>
</evidence>
<dbReference type="InterPro" id="IPR001878">
    <property type="entry name" value="Znf_CCHC"/>
</dbReference>
<keyword evidence="1" id="KW-0479">Metal-binding</keyword>
<dbReference type="Pfam" id="PF00098">
    <property type="entry name" value="zf-CCHC"/>
    <property type="match status" value="1"/>
</dbReference>
<evidence type="ECO:0000313" key="4">
    <source>
        <dbReference type="EMBL" id="EFX63649.1"/>
    </source>
</evidence>
<keyword evidence="5" id="KW-1185">Reference proteome</keyword>
<gene>
    <name evidence="4" type="ORF">DAPPUDRAFT_268063</name>
</gene>
<dbReference type="InParanoid" id="E9HX81"/>